<comment type="caution">
    <text evidence="7">The sequence shown here is derived from an EMBL/GenBank/DDBJ whole genome shotgun (WGS) entry which is preliminary data.</text>
</comment>
<dbReference type="GO" id="GO:0071944">
    <property type="term" value="C:cell periphery"/>
    <property type="evidence" value="ECO:0007669"/>
    <property type="project" value="UniProtKB-ARBA"/>
</dbReference>
<dbReference type="Proteomes" id="UP000596902">
    <property type="component" value="Unassembled WGS sequence"/>
</dbReference>
<evidence type="ECO:0000256" key="1">
    <source>
        <dbReference type="ARBA" id="ARBA00004167"/>
    </source>
</evidence>
<dbReference type="RefSeq" id="XP_038787628.1">
    <property type="nucleotide sequence ID" value="XM_038929356.1"/>
</dbReference>
<feature type="compositionally biased region" description="Basic and acidic residues" evidence="5">
    <location>
        <begin position="745"/>
        <end position="767"/>
    </location>
</feature>
<organism evidence="7 8">
    <name type="scientific">Alternaria burnsii</name>
    <dbReference type="NCBI Taxonomy" id="1187904"/>
    <lineage>
        <taxon>Eukaryota</taxon>
        <taxon>Fungi</taxon>
        <taxon>Dikarya</taxon>
        <taxon>Ascomycota</taxon>
        <taxon>Pezizomycotina</taxon>
        <taxon>Dothideomycetes</taxon>
        <taxon>Pleosporomycetidae</taxon>
        <taxon>Pleosporales</taxon>
        <taxon>Pleosporineae</taxon>
        <taxon>Pleosporaceae</taxon>
        <taxon>Alternaria</taxon>
        <taxon>Alternaria sect. Alternaria</taxon>
    </lineage>
</organism>
<evidence type="ECO:0000256" key="3">
    <source>
        <dbReference type="ARBA" id="ARBA00022989"/>
    </source>
</evidence>
<dbReference type="InterPro" id="IPR051694">
    <property type="entry name" value="Immunoregulatory_rcpt-like"/>
</dbReference>
<feature type="region of interest" description="Disordered" evidence="5">
    <location>
        <begin position="616"/>
        <end position="767"/>
    </location>
</feature>
<feature type="compositionally biased region" description="Polar residues" evidence="5">
    <location>
        <begin position="576"/>
        <end position="585"/>
    </location>
</feature>
<comment type="subcellular location">
    <subcellularLocation>
        <location evidence="1">Membrane</location>
        <topology evidence="1">Single-pass membrane protein</topology>
    </subcellularLocation>
</comment>
<evidence type="ECO:0000313" key="7">
    <source>
        <dbReference type="EMBL" id="KAF7677450.1"/>
    </source>
</evidence>
<evidence type="ECO:0000256" key="6">
    <source>
        <dbReference type="SAM" id="Phobius"/>
    </source>
</evidence>
<dbReference type="EMBL" id="JAAABM010000005">
    <property type="protein sequence ID" value="KAF7677450.1"/>
    <property type="molecule type" value="Genomic_DNA"/>
</dbReference>
<keyword evidence="3 6" id="KW-1133">Transmembrane helix</keyword>
<evidence type="ECO:0000256" key="5">
    <source>
        <dbReference type="SAM" id="MobiDB-lite"/>
    </source>
</evidence>
<keyword evidence="4 6" id="KW-0472">Membrane</keyword>
<keyword evidence="8" id="KW-1185">Reference proteome</keyword>
<reference evidence="7" key="1">
    <citation type="submission" date="2020-01" db="EMBL/GenBank/DDBJ databases">
        <authorList>
            <person name="Feng Z.H.Z."/>
        </authorList>
    </citation>
    <scope>NUCLEOTIDE SEQUENCE</scope>
    <source>
        <strain evidence="7">CBS107.38</strain>
    </source>
</reference>
<sequence length="767" mass="81091">MSNSSFYDFHCPKGGKWYACDAKGGSNFVGCCLNDPCSTGCKLGDVQPGAYNASHHGEFADASCPTSSTFYTCGFGDTFWGCCKHNACNATPAPSCEGGNLTSALMDLPEQFRDYAPDGASATSSASSSSGGGKSNTGAIVGGVVGGVVGLAIIGLIIFFVLRKRRNQKPAEGDMGAAAMVPMMNNEKHDHNRHSSQFNGQSPPPTYSAPIGGSYHDNTPTKGHQSYHQYASHASEPQELPAEFPSSSTQRYSELPAGADNRRFSELPAEATGPAPPSELESPQVSPRPVQAEFQNDMAKRATSSPRMMSTNLTSRQAFSPSCPAGGTWWSCGYGTFFVGCCARDPCEITCAQGNLYPGAFDPAAYGTFPDATCGTGSKFYTCTAGETFWGCCKTNACAQSGCPDGDLEPAILNRQDQLSAYHATGGSTTISSATATSSPSSSTSDASVNVANASSSTTTPGTTATSTSATASAQAGEKTPVAAIAGGAAGGAFALAVVVGFVVWCLCFRRKKGKNDGSGEGMKQRQDTLPIGGMTEDQRSQRHHIHIRTKPTDPPPTYTSPNPGFDNTFYGHPSPLNQHSQSPYDPQDPRYIAYAHHDPNYASDNHAYHSHAHEWHTPPQELPNSTPSNPTPAQFRAHKSMYGHSRGPSELSGDGLRSELDSGGEVEPESPILGGMWKGDQGSRDRHVAGSDTTPQVWMAPQDWASRGTKPTAPNQQGPEERRGEREPGGKMRPYGLGVLDDAPQERYRKDGKGTGRSDVGRGMRE</sequence>
<feature type="region of interest" description="Disordered" evidence="5">
    <location>
        <begin position="514"/>
        <end position="588"/>
    </location>
</feature>
<dbReference type="AlphaFoldDB" id="A0A8H7BA61"/>
<name>A0A8H7BA61_9PLEO</name>
<accession>A0A8H7BA61</accession>
<evidence type="ECO:0000256" key="4">
    <source>
        <dbReference type="ARBA" id="ARBA00023136"/>
    </source>
</evidence>
<reference evidence="7" key="2">
    <citation type="submission" date="2020-08" db="EMBL/GenBank/DDBJ databases">
        <title>Draft Genome Sequence of Cumin Blight Pathogen Alternaria burnsii.</title>
        <authorList>
            <person name="Feng Z."/>
        </authorList>
    </citation>
    <scope>NUCLEOTIDE SEQUENCE</scope>
    <source>
        <strain evidence="7">CBS107.38</strain>
    </source>
</reference>
<dbReference type="PANTHER" id="PTHR15549">
    <property type="entry name" value="PAIRED IMMUNOGLOBULIN-LIKE TYPE 2 RECEPTOR"/>
    <property type="match status" value="1"/>
</dbReference>
<feature type="compositionally biased region" description="Basic and acidic residues" evidence="5">
    <location>
        <begin position="515"/>
        <end position="527"/>
    </location>
</feature>
<protein>
    <submittedName>
        <fullName evidence="7">Uncharacterized protein</fullName>
    </submittedName>
</protein>
<feature type="transmembrane region" description="Helical" evidence="6">
    <location>
        <begin position="139"/>
        <end position="162"/>
    </location>
</feature>
<dbReference type="PANTHER" id="PTHR15549:SF30">
    <property type="entry name" value="MID2 DOMAIN-CONTAINING PROTEIN"/>
    <property type="match status" value="1"/>
</dbReference>
<evidence type="ECO:0000256" key="2">
    <source>
        <dbReference type="ARBA" id="ARBA00022692"/>
    </source>
</evidence>
<gene>
    <name evidence="7" type="ORF">GT037_004309</name>
</gene>
<feature type="region of interest" description="Disordered" evidence="5">
    <location>
        <begin position="433"/>
        <end position="477"/>
    </location>
</feature>
<feature type="compositionally biased region" description="Low complexity" evidence="5">
    <location>
        <begin position="433"/>
        <end position="474"/>
    </location>
</feature>
<keyword evidence="2 6" id="KW-0812">Transmembrane</keyword>
<feature type="transmembrane region" description="Helical" evidence="6">
    <location>
        <begin position="482"/>
        <end position="505"/>
    </location>
</feature>
<feature type="compositionally biased region" description="Basic and acidic residues" evidence="5">
    <location>
        <begin position="720"/>
        <end position="731"/>
    </location>
</feature>
<proteinExistence type="predicted"/>
<feature type="compositionally biased region" description="Polar residues" evidence="5">
    <location>
        <begin position="216"/>
        <end position="229"/>
    </location>
</feature>
<evidence type="ECO:0000313" key="8">
    <source>
        <dbReference type="Proteomes" id="UP000596902"/>
    </source>
</evidence>
<dbReference type="GO" id="GO:0016020">
    <property type="term" value="C:membrane"/>
    <property type="evidence" value="ECO:0007669"/>
    <property type="project" value="UniProtKB-SubCell"/>
</dbReference>
<feature type="compositionally biased region" description="Polar residues" evidence="5">
    <location>
        <begin position="623"/>
        <end position="633"/>
    </location>
</feature>
<feature type="region of interest" description="Disordered" evidence="5">
    <location>
        <begin position="187"/>
        <end position="253"/>
    </location>
</feature>
<dbReference type="GeneID" id="62202534"/>
<feature type="region of interest" description="Disordered" evidence="5">
    <location>
        <begin position="267"/>
        <end position="287"/>
    </location>
</feature>